<dbReference type="SUPFAM" id="SSF52540">
    <property type="entry name" value="P-loop containing nucleoside triphosphate hydrolases"/>
    <property type="match status" value="1"/>
</dbReference>
<dbReference type="Pfam" id="PF01590">
    <property type="entry name" value="GAF"/>
    <property type="match status" value="1"/>
</dbReference>
<dbReference type="PRINTS" id="PR00344">
    <property type="entry name" value="BCTRLSENSOR"/>
</dbReference>
<dbReference type="Pfam" id="PF02518">
    <property type="entry name" value="HATPase_c"/>
    <property type="match status" value="1"/>
</dbReference>
<dbReference type="RefSeq" id="WP_127078021.1">
    <property type="nucleotide sequence ID" value="NZ_RSCL01000001.1"/>
</dbReference>
<reference evidence="8" key="2">
    <citation type="journal article" date="2019" name="Genome Biol. Evol.">
        <title>Day and night: Metabolic profiles and evolutionary relationships of six axenic non-marine cyanobacteria.</title>
        <authorList>
            <person name="Will S.E."/>
            <person name="Henke P."/>
            <person name="Boedeker C."/>
            <person name="Huang S."/>
            <person name="Brinkmann H."/>
            <person name="Rohde M."/>
            <person name="Jarek M."/>
            <person name="Friedl T."/>
            <person name="Seufert S."/>
            <person name="Schumacher M."/>
            <person name="Overmann J."/>
            <person name="Neumann-Schaal M."/>
            <person name="Petersen J."/>
        </authorList>
    </citation>
    <scope>NUCLEOTIDE SEQUENCE [LARGE SCALE GENOMIC DNA]</scope>
    <source>
        <strain evidence="8">PCC 7102</strain>
    </source>
</reference>
<dbReference type="SUPFAM" id="SSF56112">
    <property type="entry name" value="Protein kinase-like (PK-like)"/>
    <property type="match status" value="1"/>
</dbReference>
<feature type="domain" description="Protein kinase" evidence="6">
    <location>
        <begin position="10"/>
        <end position="272"/>
    </location>
</feature>
<evidence type="ECO:0000256" key="1">
    <source>
        <dbReference type="ARBA" id="ARBA00000085"/>
    </source>
</evidence>
<dbReference type="Gene3D" id="3.30.450.40">
    <property type="match status" value="1"/>
</dbReference>
<evidence type="ECO:0000256" key="2">
    <source>
        <dbReference type="ARBA" id="ARBA00012438"/>
    </source>
</evidence>
<organism evidence="8 9">
    <name type="scientific">Dulcicalothrix desertica PCC 7102</name>
    <dbReference type="NCBI Taxonomy" id="232991"/>
    <lineage>
        <taxon>Bacteria</taxon>
        <taxon>Bacillati</taxon>
        <taxon>Cyanobacteriota</taxon>
        <taxon>Cyanophyceae</taxon>
        <taxon>Nostocales</taxon>
        <taxon>Calotrichaceae</taxon>
        <taxon>Dulcicalothrix</taxon>
    </lineage>
</organism>
<comment type="caution">
    <text evidence="8">The sequence shown here is derived from an EMBL/GenBank/DDBJ whole genome shotgun (WGS) entry which is preliminary data.</text>
</comment>
<dbReference type="OrthoDB" id="517727at2"/>
<dbReference type="Pfam" id="PF00069">
    <property type="entry name" value="Pkinase"/>
    <property type="match status" value="1"/>
</dbReference>
<dbReference type="InterPro" id="IPR000719">
    <property type="entry name" value="Prot_kinase_dom"/>
</dbReference>
<evidence type="ECO:0000256" key="5">
    <source>
        <dbReference type="ARBA" id="ARBA00023012"/>
    </source>
</evidence>
<dbReference type="Proteomes" id="UP000271624">
    <property type="component" value="Unassembled WGS sequence"/>
</dbReference>
<evidence type="ECO:0000313" key="8">
    <source>
        <dbReference type="EMBL" id="RUT09712.1"/>
    </source>
</evidence>
<dbReference type="InterPro" id="IPR053159">
    <property type="entry name" value="Hybrid_Histidine_Kinase"/>
</dbReference>
<dbReference type="Gene3D" id="1.10.287.130">
    <property type="match status" value="1"/>
</dbReference>
<evidence type="ECO:0000256" key="4">
    <source>
        <dbReference type="ARBA" id="ARBA00022777"/>
    </source>
</evidence>
<dbReference type="InterPro" id="IPR029016">
    <property type="entry name" value="GAF-like_dom_sf"/>
</dbReference>
<proteinExistence type="predicted"/>
<dbReference type="PANTHER" id="PTHR43642">
    <property type="entry name" value="HYBRID SIGNAL TRANSDUCTION HISTIDINE KINASE G"/>
    <property type="match status" value="1"/>
</dbReference>
<keyword evidence="4 8" id="KW-0418">Kinase</keyword>
<feature type="domain" description="Histidine kinase" evidence="7">
    <location>
        <begin position="1520"/>
        <end position="1759"/>
    </location>
</feature>
<keyword evidence="9" id="KW-1185">Reference proteome</keyword>
<evidence type="ECO:0000259" key="7">
    <source>
        <dbReference type="PROSITE" id="PS50109"/>
    </source>
</evidence>
<protein>
    <recommendedName>
        <fullName evidence="2">histidine kinase</fullName>
        <ecNumber evidence="2">2.7.13.3</ecNumber>
    </recommendedName>
</protein>
<dbReference type="InterPro" id="IPR036890">
    <property type="entry name" value="HATPase_C_sf"/>
</dbReference>
<dbReference type="EMBL" id="RSCL01000001">
    <property type="protein sequence ID" value="RUT09712.1"/>
    <property type="molecule type" value="Genomic_DNA"/>
</dbReference>
<dbReference type="PANTHER" id="PTHR43642:SF1">
    <property type="entry name" value="HYBRID SIGNAL TRANSDUCTION HISTIDINE KINASE G"/>
    <property type="match status" value="1"/>
</dbReference>
<dbReference type="Gene3D" id="3.30.565.10">
    <property type="entry name" value="Histidine kinase-like ATPase, C-terminal domain"/>
    <property type="match status" value="1"/>
</dbReference>
<dbReference type="SUPFAM" id="SSF55874">
    <property type="entry name" value="ATPase domain of HSP90 chaperone/DNA topoisomerase II/histidine kinase"/>
    <property type="match status" value="1"/>
</dbReference>
<dbReference type="CDD" id="cd00082">
    <property type="entry name" value="HisKA"/>
    <property type="match status" value="1"/>
</dbReference>
<keyword evidence="8" id="KW-0723">Serine/threonine-protein kinase</keyword>
<dbReference type="SMART" id="SM00065">
    <property type="entry name" value="GAF"/>
    <property type="match status" value="1"/>
</dbReference>
<dbReference type="Pfam" id="PF25503">
    <property type="entry name" value="TPR_CHK1"/>
    <property type="match status" value="1"/>
</dbReference>
<keyword evidence="5" id="KW-0902">Two-component regulatory system</keyword>
<dbReference type="CDD" id="cd14014">
    <property type="entry name" value="STKc_PknB_like"/>
    <property type="match status" value="1"/>
</dbReference>
<evidence type="ECO:0000256" key="3">
    <source>
        <dbReference type="ARBA" id="ARBA00022553"/>
    </source>
</evidence>
<dbReference type="GO" id="GO:0004674">
    <property type="term" value="F:protein serine/threonine kinase activity"/>
    <property type="evidence" value="ECO:0007669"/>
    <property type="project" value="UniProtKB-KW"/>
</dbReference>
<dbReference type="InterPro" id="IPR005467">
    <property type="entry name" value="His_kinase_dom"/>
</dbReference>
<dbReference type="SUPFAM" id="SSF55781">
    <property type="entry name" value="GAF domain-like"/>
    <property type="match status" value="1"/>
</dbReference>
<dbReference type="InterPro" id="IPR003661">
    <property type="entry name" value="HisK_dim/P_dom"/>
</dbReference>
<keyword evidence="3" id="KW-0597">Phosphoprotein</keyword>
<dbReference type="Pfam" id="PF13191">
    <property type="entry name" value="AAA_16"/>
    <property type="match status" value="1"/>
</dbReference>
<keyword evidence="4 8" id="KW-0808">Transferase</keyword>
<comment type="catalytic activity">
    <reaction evidence="1">
        <text>ATP + protein L-histidine = ADP + protein N-phospho-L-histidine.</text>
        <dbReference type="EC" id="2.7.13.3"/>
    </reaction>
</comment>
<dbReference type="SMART" id="SM00220">
    <property type="entry name" value="S_TKc"/>
    <property type="match status" value="1"/>
</dbReference>
<name>A0A433VUN1_9CYAN</name>
<dbReference type="PROSITE" id="PS50011">
    <property type="entry name" value="PROTEIN_KINASE_DOM"/>
    <property type="match status" value="1"/>
</dbReference>
<dbReference type="PROSITE" id="PS00108">
    <property type="entry name" value="PROTEIN_KINASE_ST"/>
    <property type="match status" value="1"/>
</dbReference>
<dbReference type="InterPro" id="IPR027417">
    <property type="entry name" value="P-loop_NTPase"/>
</dbReference>
<dbReference type="InterPro" id="IPR041664">
    <property type="entry name" value="AAA_16"/>
</dbReference>
<dbReference type="InterPro" id="IPR003018">
    <property type="entry name" value="GAF"/>
</dbReference>
<reference evidence="8" key="1">
    <citation type="submission" date="2018-12" db="EMBL/GenBank/DDBJ databases">
        <authorList>
            <person name="Will S."/>
            <person name="Neumann-Schaal M."/>
            <person name="Henke P."/>
        </authorList>
    </citation>
    <scope>NUCLEOTIDE SEQUENCE</scope>
    <source>
        <strain evidence="8">PCC 7102</strain>
    </source>
</reference>
<dbReference type="GO" id="GO:0005524">
    <property type="term" value="F:ATP binding"/>
    <property type="evidence" value="ECO:0007669"/>
    <property type="project" value="InterPro"/>
</dbReference>
<evidence type="ECO:0000313" key="9">
    <source>
        <dbReference type="Proteomes" id="UP000271624"/>
    </source>
</evidence>
<dbReference type="InterPro" id="IPR011009">
    <property type="entry name" value="Kinase-like_dom_sf"/>
</dbReference>
<sequence>MLRTLNIPGYELHEVISESPSKLVIRAFSQALQKFVILKVLKPNCPTDAVVRLKHEYQIAKKLFNNQHIPGVVKVYSLVKREDTSFLVLEDFDGISLNKIISSHPPDIITCLSIAVQLVQALVLVHQSSIIHKDIKPSNIIVNLKSGEVKLTDFGIASYNLSDESVKTQQATPNQLEGSFAYMSPEQTGRMNRIIDFKSDFYSLGVTLYEMLAGKLPFESDDALELVHCHIAKQPPPLIAPAAIAAIVMKLMAKNAEARYQSATGLLADLEFCLTQLKTSGVIPNFQPGGRDKAGQLSFSNKLYGREQELDALLAAFTRVSSGSSEVILISGYSGIGKSALVNKIHQPIVRQRGYFITGKFDQFERNISHAAFFQAFESLVRTILVEDSKKLSQWRQKLLEALGDSGHLIIEVIPELELIIGEQPPVPQLGLNEAQNRFNLIFQKFISVFAQKEHPLVIFLDDLHFCDAASLNLMKLLVTNNDNQTLLLIGAYRDNEVCSQHALMQCIQEIEKANKIVRTLSINPLDLNDTIQLLCDALDTDKNDLIIKLASLLLHKTAGNPFLLTQIIKTLYSEGFIKFDFAHQCWKWELSQIQTVGITDLSVVELMVRNLSKLTTETQSILKLAACFGENFKLTTLAVVAEMSVAEVSEQLNAALVQGLILPVNNGNCSTSLQTKLEYRFLHGRVHQAAYSLIDDGLYEITHYKIGKLLLENTETQPIEENIFDIVNQLNLGISLLKNESEALYLTELNLRAARKAKASMAFTTAAKYLYEAIELMPVDSWRHEYNITLNIYQERAEVEFLNGNFELAEMLTYTAIEKAHSNLEKANFYNLLVSQYTLQGRFNDVLDSAKKGLSLLNIFLPKDDCEYIANKELIIAKQNLDKLGIDSIVDLPAIENEQVEIAIKLLINLEPLVYAASKFTLYTFIVSKAVNLSLLYGNVSESVKAYANFGLIIGSNLGNYHSGYQLGLSAYKLSEKLNNQSQQSKASALLTGWLHCWSKHIKYAAAISRKGYQAGLESGEFMFAGCNLFTLIHNLFIQGYPLQLLNKEISDSYHAAAQINNIIAVESIIAVKFAVTDLTNTENNLNQIELENKKFSKYDIISQSKQSQSFLTLCTYYIYQIQTLYLLNQVLDALNYINEVKEYLPAILGFTISSEYYFYYSLILTGLYQQCDIQTQNKYLKQIHQNQEQYKQWADNCPENFLHKYLLIEAEIARICGKNWQALDLYDQAINLAHENGFIQNEALANELTGLFWQNQNKQDFAKIYLSKAHRCYDKWGAKAKVKQLETSYPYLVIDFKESITATQKKFSLDIATVVKASLALSRELVPSRLNNKLLHLVRENAGAEKVYFIIKQNNQLIIESSLVGDNDDNTVWQRIPVTESYQLPVSLINYIERTQTHLVLDDASQSLEFSSDPYIIITKPLSVLALPIIHTGKLLGVLYLENNLVKGAFTSERVELLQVIASQAAISLENARFYATLEARVSTRTQELETALEELNRTQIQLIQSEKMSGLGQLVAGIAHEINNPVSFIFGNLLHTKEYTEYLLELIKLYQDELPNPSTTILNKIDEIDLDFISEDLPQIIESMHTGAKRIKDVILSLRTFSRLDEAIFKEVDIHLGIESTLMILQQKLGNIQIIKDYGDIPQVNCFAGEINQVILNILTNAIDALDVCDDSTIWIKTYLSQNNHIAIEIADNGIGMSQDILSKIFDPFFTTKPIGKGTGLGLSICYQIIVEKHQGKLTCTSAPNQGSKFIILLPR</sequence>
<dbReference type="SMART" id="SM00387">
    <property type="entry name" value="HATPase_c"/>
    <property type="match status" value="1"/>
</dbReference>
<accession>A0A433VUN1</accession>
<evidence type="ECO:0000259" key="6">
    <source>
        <dbReference type="PROSITE" id="PS50011"/>
    </source>
</evidence>
<dbReference type="Gene3D" id="3.40.50.300">
    <property type="entry name" value="P-loop containing nucleotide triphosphate hydrolases"/>
    <property type="match status" value="1"/>
</dbReference>
<dbReference type="EC" id="2.7.13.3" evidence="2"/>
<dbReference type="InterPro" id="IPR003594">
    <property type="entry name" value="HATPase_dom"/>
</dbReference>
<dbReference type="PROSITE" id="PS50109">
    <property type="entry name" value="HIS_KIN"/>
    <property type="match status" value="1"/>
</dbReference>
<dbReference type="GO" id="GO:0000155">
    <property type="term" value="F:phosphorelay sensor kinase activity"/>
    <property type="evidence" value="ECO:0007669"/>
    <property type="project" value="InterPro"/>
</dbReference>
<dbReference type="InterPro" id="IPR004358">
    <property type="entry name" value="Sig_transdc_His_kin-like_C"/>
</dbReference>
<dbReference type="InterPro" id="IPR008271">
    <property type="entry name" value="Ser/Thr_kinase_AS"/>
</dbReference>
<gene>
    <name evidence="8" type="ORF">DSM106972_002070</name>
</gene>
<dbReference type="Gene3D" id="1.10.510.10">
    <property type="entry name" value="Transferase(Phosphotransferase) domain 1"/>
    <property type="match status" value="1"/>
</dbReference>